<sequence length="265" mass="28938">MRRPLSSPLTIQPPSWRAARPPTPRRATFPLPNTTSSPSIVPAVPALSYWSPDTPSPFSPTTTHHTPLSPINPFLLPPRQILFRMASPLLPASPLSVFDAPISPGYAASPMGSMCVVDMGFSPLSMHASSSNGANRTFWIDVSPLSEHCGAAPLSPTFMGPRTPPVPARKGSSAIQCALEGMMNRKASVVSVLSMGQERMKMRIEFFQWLAVRRWEGMEGEKKSRWKSWTTVGWKMWAKKVLGTEDSGEGGKKGLKVLRDAVICI</sequence>
<accession>A0A6A5QWR1</accession>
<keyword evidence="3" id="KW-1185">Reference proteome</keyword>
<feature type="compositionally biased region" description="Low complexity" evidence="1">
    <location>
        <begin position="13"/>
        <end position="32"/>
    </location>
</feature>
<name>A0A6A5QWR1_AMPQU</name>
<evidence type="ECO:0000256" key="1">
    <source>
        <dbReference type="SAM" id="MobiDB-lite"/>
    </source>
</evidence>
<proteinExistence type="predicted"/>
<reference evidence="2" key="1">
    <citation type="journal article" date="2020" name="Stud. Mycol.">
        <title>101 Dothideomycetes genomes: a test case for predicting lifestyles and emergence of pathogens.</title>
        <authorList>
            <person name="Haridas S."/>
            <person name="Albert R."/>
            <person name="Binder M."/>
            <person name="Bloem J."/>
            <person name="Labutti K."/>
            <person name="Salamov A."/>
            <person name="Andreopoulos B."/>
            <person name="Baker S."/>
            <person name="Barry K."/>
            <person name="Bills G."/>
            <person name="Bluhm B."/>
            <person name="Cannon C."/>
            <person name="Castanera R."/>
            <person name="Culley D."/>
            <person name="Daum C."/>
            <person name="Ezra D."/>
            <person name="Gonzalez J."/>
            <person name="Henrissat B."/>
            <person name="Kuo A."/>
            <person name="Liang C."/>
            <person name="Lipzen A."/>
            <person name="Lutzoni F."/>
            <person name="Magnuson J."/>
            <person name="Mondo S."/>
            <person name="Nolan M."/>
            <person name="Ohm R."/>
            <person name="Pangilinan J."/>
            <person name="Park H.-J."/>
            <person name="Ramirez L."/>
            <person name="Alfaro M."/>
            <person name="Sun H."/>
            <person name="Tritt A."/>
            <person name="Yoshinaga Y."/>
            <person name="Zwiers L.-H."/>
            <person name="Turgeon B."/>
            <person name="Goodwin S."/>
            <person name="Spatafora J."/>
            <person name="Crous P."/>
            <person name="Grigoriev I."/>
        </authorList>
    </citation>
    <scope>NUCLEOTIDE SEQUENCE</scope>
    <source>
        <strain evidence="2">HMLAC05119</strain>
    </source>
</reference>
<protein>
    <submittedName>
        <fullName evidence="2">Uncharacterized protein</fullName>
    </submittedName>
</protein>
<dbReference type="AlphaFoldDB" id="A0A6A5QWR1"/>
<feature type="region of interest" description="Disordered" evidence="1">
    <location>
        <begin position="1"/>
        <end position="35"/>
    </location>
</feature>
<dbReference type="Proteomes" id="UP000800096">
    <property type="component" value="Unassembled WGS sequence"/>
</dbReference>
<evidence type="ECO:0000313" key="3">
    <source>
        <dbReference type="Proteomes" id="UP000800096"/>
    </source>
</evidence>
<evidence type="ECO:0000313" key="2">
    <source>
        <dbReference type="EMBL" id="KAF1920211.1"/>
    </source>
</evidence>
<organism evidence="2 3">
    <name type="scientific">Ampelomyces quisqualis</name>
    <name type="common">Powdery mildew agent</name>
    <dbReference type="NCBI Taxonomy" id="50730"/>
    <lineage>
        <taxon>Eukaryota</taxon>
        <taxon>Fungi</taxon>
        <taxon>Dikarya</taxon>
        <taxon>Ascomycota</taxon>
        <taxon>Pezizomycotina</taxon>
        <taxon>Dothideomycetes</taxon>
        <taxon>Pleosporomycetidae</taxon>
        <taxon>Pleosporales</taxon>
        <taxon>Pleosporineae</taxon>
        <taxon>Phaeosphaeriaceae</taxon>
        <taxon>Ampelomyces</taxon>
    </lineage>
</organism>
<dbReference type="OrthoDB" id="3800772at2759"/>
<dbReference type="EMBL" id="ML979132">
    <property type="protein sequence ID" value="KAF1920211.1"/>
    <property type="molecule type" value="Genomic_DNA"/>
</dbReference>
<gene>
    <name evidence="2" type="ORF">BDU57DRAFT_6471</name>
</gene>